<dbReference type="AlphaFoldDB" id="A0A498BSS2"/>
<dbReference type="PIRSF" id="PIRSF016482">
    <property type="entry name" value="PilO"/>
    <property type="match status" value="1"/>
</dbReference>
<sequence>MKLDELRDLDPNNPGAWPGGVRAAAIALVFVLAVAGGWHFGWSGKMAELERAEAREPELLSQLELKKHRAANLDAYRQQKEQIETELVEMLGRLPSDVAQPSLVEDISLQASEAGLEISSYNTRSPSEREFYAELPVDMRVIGTYQQIGEFVSGVANMDRIVTLHNLTIEPRDGGSQLAMNMTARTYWYLEPED</sequence>
<dbReference type="OrthoDB" id="9802133at2"/>
<organism evidence="2 3">
    <name type="scientific">Alkalispirillum mobile</name>
    <dbReference type="NCBI Taxonomy" id="85925"/>
    <lineage>
        <taxon>Bacteria</taxon>
        <taxon>Pseudomonadati</taxon>
        <taxon>Pseudomonadota</taxon>
        <taxon>Gammaproteobacteria</taxon>
        <taxon>Chromatiales</taxon>
        <taxon>Ectothiorhodospiraceae</taxon>
        <taxon>Alkalispirillum</taxon>
    </lineage>
</organism>
<accession>A0A498BSS2</accession>
<evidence type="ECO:0000313" key="2">
    <source>
        <dbReference type="EMBL" id="RLK47034.1"/>
    </source>
</evidence>
<keyword evidence="1" id="KW-0472">Membrane</keyword>
<dbReference type="InterPro" id="IPR014717">
    <property type="entry name" value="Transl_elong_EF1B/ribsomal_bS6"/>
</dbReference>
<dbReference type="InterPro" id="IPR007445">
    <property type="entry name" value="PilO"/>
</dbReference>
<dbReference type="Gene3D" id="3.30.70.60">
    <property type="match status" value="1"/>
</dbReference>
<comment type="caution">
    <text evidence="2">The sequence shown here is derived from an EMBL/GenBank/DDBJ whole genome shotgun (WGS) entry which is preliminary data.</text>
</comment>
<dbReference type="PANTHER" id="PTHR39555:SF1">
    <property type="entry name" value="TYPE IV PILUS INNER MEMBRANE COMPONENT PILO"/>
    <property type="match status" value="1"/>
</dbReference>
<protein>
    <submittedName>
        <fullName evidence="2">Type IV pilus assembly protein PilO</fullName>
    </submittedName>
</protein>
<evidence type="ECO:0000313" key="3">
    <source>
        <dbReference type="Proteomes" id="UP000275461"/>
    </source>
</evidence>
<dbReference type="GO" id="GO:0043683">
    <property type="term" value="P:type IV pilus assembly"/>
    <property type="evidence" value="ECO:0007669"/>
    <property type="project" value="InterPro"/>
</dbReference>
<dbReference type="Proteomes" id="UP000275461">
    <property type="component" value="Unassembled WGS sequence"/>
</dbReference>
<dbReference type="Gene3D" id="1.10.287.540">
    <property type="entry name" value="Helix hairpin bin"/>
    <property type="match status" value="1"/>
</dbReference>
<gene>
    <name evidence="2" type="ORF">DFR31_2348</name>
</gene>
<dbReference type="GO" id="GO:0043107">
    <property type="term" value="P:type IV pilus-dependent motility"/>
    <property type="evidence" value="ECO:0007669"/>
    <property type="project" value="InterPro"/>
</dbReference>
<name>A0A498BSS2_9GAMM</name>
<dbReference type="PANTHER" id="PTHR39555">
    <property type="entry name" value="FIMBRIAL ASSEMBLY PROTEIN PILO-LIKE PROTEIN-RELATED"/>
    <property type="match status" value="1"/>
</dbReference>
<proteinExistence type="predicted"/>
<evidence type="ECO:0000256" key="1">
    <source>
        <dbReference type="SAM" id="Phobius"/>
    </source>
</evidence>
<feature type="transmembrane region" description="Helical" evidence="1">
    <location>
        <begin position="20"/>
        <end position="41"/>
    </location>
</feature>
<keyword evidence="1" id="KW-0812">Transmembrane</keyword>
<dbReference type="EMBL" id="RCDA01000004">
    <property type="protein sequence ID" value="RLK47034.1"/>
    <property type="molecule type" value="Genomic_DNA"/>
</dbReference>
<dbReference type="RefSeq" id="WP_121442868.1">
    <property type="nucleotide sequence ID" value="NZ_RCDA01000004.1"/>
</dbReference>
<reference evidence="2 3" key="1">
    <citation type="submission" date="2018-10" db="EMBL/GenBank/DDBJ databases">
        <title>Genomic Encyclopedia of Type Strains, Phase IV (KMG-IV): sequencing the most valuable type-strain genomes for metagenomic binning, comparative biology and taxonomic classification.</title>
        <authorList>
            <person name="Goeker M."/>
        </authorList>
    </citation>
    <scope>NUCLEOTIDE SEQUENCE [LARGE SCALE GENOMIC DNA]</scope>
    <source>
        <strain evidence="2 3">DSM 12769</strain>
    </source>
</reference>
<keyword evidence="1" id="KW-1133">Transmembrane helix</keyword>
<dbReference type="Pfam" id="PF04350">
    <property type="entry name" value="PilO"/>
    <property type="match status" value="1"/>
</dbReference>
<keyword evidence="3" id="KW-1185">Reference proteome</keyword>